<comment type="subcellular location">
    <subcellularLocation>
        <location evidence="2">Cytoplasm</location>
    </subcellularLocation>
</comment>
<evidence type="ECO:0000256" key="9">
    <source>
        <dbReference type="ARBA" id="ARBA00023239"/>
    </source>
</evidence>
<evidence type="ECO:0000313" key="15">
    <source>
        <dbReference type="Proteomes" id="UP000386466"/>
    </source>
</evidence>
<feature type="domain" description="Enolase C-terminal TIM barrel" evidence="13">
    <location>
        <begin position="5"/>
        <end position="61"/>
    </location>
</feature>
<evidence type="ECO:0000256" key="8">
    <source>
        <dbReference type="ARBA" id="ARBA00023152"/>
    </source>
</evidence>
<dbReference type="PANTHER" id="PTHR11902">
    <property type="entry name" value="ENOLASE"/>
    <property type="match status" value="1"/>
</dbReference>
<protein>
    <recommendedName>
        <fullName evidence="5">phosphopyruvate hydratase</fullName>
        <ecNumber evidence="5">4.2.1.11</ecNumber>
    </recommendedName>
    <alternativeName>
        <fullName evidence="10">2-phospho-D-glycerate hydro-lyase</fullName>
    </alternativeName>
</protein>
<evidence type="ECO:0000256" key="12">
    <source>
        <dbReference type="SAM" id="MobiDB-lite"/>
    </source>
</evidence>
<dbReference type="Pfam" id="PF00113">
    <property type="entry name" value="Enolase_C"/>
    <property type="match status" value="1"/>
</dbReference>
<comment type="similarity">
    <text evidence="4">Belongs to the enolase family.</text>
</comment>
<dbReference type="InterPro" id="IPR036849">
    <property type="entry name" value="Enolase-like_C_sf"/>
</dbReference>
<accession>A0A485PQ07</accession>
<dbReference type="GO" id="GO:0000015">
    <property type="term" value="C:phosphopyruvate hydratase complex"/>
    <property type="evidence" value="ECO:0007669"/>
    <property type="project" value="InterPro"/>
</dbReference>
<evidence type="ECO:0000259" key="13">
    <source>
        <dbReference type="Pfam" id="PF00113"/>
    </source>
</evidence>
<dbReference type="InterPro" id="IPR000941">
    <property type="entry name" value="Enolase"/>
</dbReference>
<dbReference type="UniPathway" id="UPA00109">
    <property type="reaction ID" value="UER00187"/>
</dbReference>
<evidence type="ECO:0000313" key="14">
    <source>
        <dbReference type="EMBL" id="VFV46887.1"/>
    </source>
</evidence>
<keyword evidence="8" id="KW-0324">Glycolysis</keyword>
<dbReference type="Gene3D" id="3.20.20.120">
    <property type="entry name" value="Enolase-like C-terminal domain"/>
    <property type="match status" value="1"/>
</dbReference>
<dbReference type="GO" id="GO:0000287">
    <property type="term" value="F:magnesium ion binding"/>
    <property type="evidence" value="ECO:0007669"/>
    <property type="project" value="InterPro"/>
</dbReference>
<evidence type="ECO:0000256" key="11">
    <source>
        <dbReference type="ARBA" id="ARBA00048333"/>
    </source>
</evidence>
<feature type="region of interest" description="Disordered" evidence="12">
    <location>
        <begin position="1"/>
        <end position="21"/>
    </location>
</feature>
<dbReference type="EC" id="4.2.1.11" evidence="5"/>
<dbReference type="Proteomes" id="UP000386466">
    <property type="component" value="Unassembled WGS sequence"/>
</dbReference>
<organism evidence="14 15">
    <name type="scientific">Lynx pardinus</name>
    <name type="common">Iberian lynx</name>
    <name type="synonym">Felis pardina</name>
    <dbReference type="NCBI Taxonomy" id="191816"/>
    <lineage>
        <taxon>Eukaryota</taxon>
        <taxon>Metazoa</taxon>
        <taxon>Chordata</taxon>
        <taxon>Craniata</taxon>
        <taxon>Vertebrata</taxon>
        <taxon>Euteleostomi</taxon>
        <taxon>Mammalia</taxon>
        <taxon>Eutheria</taxon>
        <taxon>Laurasiatheria</taxon>
        <taxon>Carnivora</taxon>
        <taxon>Feliformia</taxon>
        <taxon>Felidae</taxon>
        <taxon>Felinae</taxon>
        <taxon>Lynx</taxon>
    </lineage>
</organism>
<dbReference type="InterPro" id="IPR020810">
    <property type="entry name" value="Enolase_C"/>
</dbReference>
<name>A0A485PQ07_LYNPA</name>
<dbReference type="GO" id="GO:0006096">
    <property type="term" value="P:glycolytic process"/>
    <property type="evidence" value="ECO:0007669"/>
    <property type="project" value="UniProtKB-UniPathway"/>
</dbReference>
<dbReference type="SUPFAM" id="SSF51604">
    <property type="entry name" value="Enolase C-terminal domain-like"/>
    <property type="match status" value="1"/>
</dbReference>
<evidence type="ECO:0000256" key="10">
    <source>
        <dbReference type="ARBA" id="ARBA00031125"/>
    </source>
</evidence>
<evidence type="ECO:0000256" key="3">
    <source>
        <dbReference type="ARBA" id="ARBA00005031"/>
    </source>
</evidence>
<sequence length="63" mass="7051">MSSRRNMGKIPPNVGDGSMLTPNILEKKEALQLLKNEIEIATYTNKVTIGMDVAALEFFRARK</sequence>
<reference evidence="14 15" key="1">
    <citation type="submission" date="2019-01" db="EMBL/GenBank/DDBJ databases">
        <authorList>
            <person name="Alioto T."/>
            <person name="Alioto T."/>
        </authorList>
    </citation>
    <scope>NUCLEOTIDE SEQUENCE [LARGE SCALE GENOMIC DNA]</scope>
</reference>
<dbReference type="PANTHER" id="PTHR11902:SF12">
    <property type="entry name" value="ALPHA-ENOLASE"/>
    <property type="match status" value="1"/>
</dbReference>
<dbReference type="AlphaFoldDB" id="A0A485PQ07"/>
<comment type="catalytic activity">
    <reaction evidence="11">
        <text>(2R)-2-phosphoglycerate = phosphoenolpyruvate + H2O</text>
        <dbReference type="Rhea" id="RHEA:10164"/>
        <dbReference type="ChEBI" id="CHEBI:15377"/>
        <dbReference type="ChEBI" id="CHEBI:58289"/>
        <dbReference type="ChEBI" id="CHEBI:58702"/>
        <dbReference type="EC" id="4.2.1.11"/>
    </reaction>
</comment>
<keyword evidence="9" id="KW-0456">Lyase</keyword>
<evidence type="ECO:0000256" key="7">
    <source>
        <dbReference type="ARBA" id="ARBA00022842"/>
    </source>
</evidence>
<dbReference type="EMBL" id="CAAGRJ010039551">
    <property type="protein sequence ID" value="VFV46887.1"/>
    <property type="molecule type" value="Genomic_DNA"/>
</dbReference>
<proteinExistence type="inferred from homology"/>
<comment type="pathway">
    <text evidence="3">Carbohydrate degradation; glycolysis; pyruvate from D-glyceraldehyde 3-phosphate: step 4/5.</text>
</comment>
<keyword evidence="15" id="KW-1185">Reference proteome</keyword>
<keyword evidence="6" id="KW-0479">Metal-binding</keyword>
<evidence type="ECO:0000256" key="2">
    <source>
        <dbReference type="ARBA" id="ARBA00004496"/>
    </source>
</evidence>
<evidence type="ECO:0000256" key="1">
    <source>
        <dbReference type="ARBA" id="ARBA00001946"/>
    </source>
</evidence>
<gene>
    <name evidence="14" type="ORF">LYPA_23C018863</name>
</gene>
<evidence type="ECO:0000256" key="6">
    <source>
        <dbReference type="ARBA" id="ARBA00022723"/>
    </source>
</evidence>
<evidence type="ECO:0000256" key="4">
    <source>
        <dbReference type="ARBA" id="ARBA00009604"/>
    </source>
</evidence>
<evidence type="ECO:0000256" key="5">
    <source>
        <dbReference type="ARBA" id="ARBA00012058"/>
    </source>
</evidence>
<keyword evidence="7" id="KW-0460">Magnesium</keyword>
<comment type="cofactor">
    <cofactor evidence="1">
        <name>Mg(2+)</name>
        <dbReference type="ChEBI" id="CHEBI:18420"/>
    </cofactor>
</comment>
<feature type="non-terminal residue" evidence="14">
    <location>
        <position position="63"/>
    </location>
</feature>
<dbReference type="GO" id="GO:0004634">
    <property type="term" value="F:phosphopyruvate hydratase activity"/>
    <property type="evidence" value="ECO:0007669"/>
    <property type="project" value="UniProtKB-EC"/>
</dbReference>